<dbReference type="GO" id="GO:0004843">
    <property type="term" value="F:cysteine-type deubiquitinase activity"/>
    <property type="evidence" value="ECO:0007669"/>
    <property type="project" value="InterPro"/>
</dbReference>
<evidence type="ECO:0000256" key="1">
    <source>
        <dbReference type="SAM" id="Coils"/>
    </source>
</evidence>
<dbReference type="AlphaFoldDB" id="A0AAD1X2N3"/>
<name>A0AAD1X2N3_EUPCR</name>
<gene>
    <name evidence="4" type="ORF">ECRASSUSDP1_LOCUS2130</name>
</gene>
<reference evidence="4" key="1">
    <citation type="submission" date="2023-07" db="EMBL/GenBank/DDBJ databases">
        <authorList>
            <consortium name="AG Swart"/>
            <person name="Singh M."/>
            <person name="Singh A."/>
            <person name="Seah K."/>
            <person name="Emmerich C."/>
        </authorList>
    </citation>
    <scope>NUCLEOTIDE SEQUENCE</scope>
    <source>
        <strain evidence="4">DP1</strain>
    </source>
</reference>
<feature type="compositionally biased region" description="Polar residues" evidence="2">
    <location>
        <begin position="361"/>
        <end position="379"/>
    </location>
</feature>
<evidence type="ECO:0000313" key="5">
    <source>
        <dbReference type="Proteomes" id="UP001295684"/>
    </source>
</evidence>
<proteinExistence type="predicted"/>
<dbReference type="Gene3D" id="3.30.2230.10">
    <property type="entry name" value="DUSP-like"/>
    <property type="match status" value="1"/>
</dbReference>
<dbReference type="Pfam" id="PF06337">
    <property type="entry name" value="DUSP"/>
    <property type="match status" value="1"/>
</dbReference>
<dbReference type="Proteomes" id="UP001295684">
    <property type="component" value="Unassembled WGS sequence"/>
</dbReference>
<dbReference type="InterPro" id="IPR035927">
    <property type="entry name" value="DUSP-like_sf"/>
</dbReference>
<feature type="region of interest" description="Disordered" evidence="2">
    <location>
        <begin position="357"/>
        <end position="391"/>
    </location>
</feature>
<comment type="caution">
    <text evidence="4">The sequence shown here is derived from an EMBL/GenBank/DDBJ whole genome shotgun (WGS) entry which is preliminary data.</text>
</comment>
<feature type="domain" description="DUSP" evidence="3">
    <location>
        <begin position="273"/>
        <end position="461"/>
    </location>
</feature>
<keyword evidence="5" id="KW-1185">Reference proteome</keyword>
<feature type="compositionally biased region" description="Acidic residues" evidence="2">
    <location>
        <begin position="475"/>
        <end position="486"/>
    </location>
</feature>
<sequence length="519" mass="59445">MAEVMIRTLIKGCMTEYIKRIADLERRIEKLEGKNTLQKNKQTSSVLNYKGDTKFKRGFTSIGKEEQLTSMKSQNYMKNEEGRSSMNPLKTRIDVDTYLSPVRLPTEKVEMLLKNEEVPHSVEESYFAGSKRLQKLPIARKNSNVKPMKVKSGEALSSKQINLSPEDAGDIEEEKVFSELKSPPEKPTELVNIEPKRSATNIPIEKEEIMISNKPKILEGSKNRFDGSSASDSDPDTFHCQCAYDNRTETVSNAFLELKQSKEPCSKFCKYLSPEEEQRVILKATDSIDEFSHSGGTEDDKYAVPAKWWRSWCKYIDVSPKSLENLKLKVHKGLKSPRKMTQKLGEDDDFEIIDFDESPPKYSQTRKAFHRSSSLSSPNQDEENPRTSRSTKRNLISFEVLKYKPGKIFNHNLVYFDNNSNLKLKDDLVEEKDYYLVDSKTWNYFLKWYGCDMEARFREPYESEGESADNSQDSGENEGESDSNEEDSGRNSSDSQSPFRHQDSDDNEESISGSNSNTS</sequence>
<accession>A0AAD1X2N3</accession>
<protein>
    <recommendedName>
        <fullName evidence="3">DUSP domain-containing protein</fullName>
    </recommendedName>
</protein>
<dbReference type="PROSITE" id="PS51283">
    <property type="entry name" value="DUSP"/>
    <property type="match status" value="1"/>
</dbReference>
<dbReference type="InterPro" id="IPR006615">
    <property type="entry name" value="Pept_C19_DUSP"/>
</dbReference>
<dbReference type="EMBL" id="CAMPGE010002020">
    <property type="protein sequence ID" value="CAI2360823.1"/>
    <property type="molecule type" value="Genomic_DNA"/>
</dbReference>
<dbReference type="SUPFAM" id="SSF143791">
    <property type="entry name" value="DUSP-like"/>
    <property type="match status" value="1"/>
</dbReference>
<keyword evidence="1" id="KW-0175">Coiled coil</keyword>
<organism evidence="4 5">
    <name type="scientific">Euplotes crassus</name>
    <dbReference type="NCBI Taxonomy" id="5936"/>
    <lineage>
        <taxon>Eukaryota</taxon>
        <taxon>Sar</taxon>
        <taxon>Alveolata</taxon>
        <taxon>Ciliophora</taxon>
        <taxon>Intramacronucleata</taxon>
        <taxon>Spirotrichea</taxon>
        <taxon>Hypotrichia</taxon>
        <taxon>Euplotida</taxon>
        <taxon>Euplotidae</taxon>
        <taxon>Moneuplotes</taxon>
    </lineage>
</organism>
<evidence type="ECO:0000313" key="4">
    <source>
        <dbReference type="EMBL" id="CAI2360823.1"/>
    </source>
</evidence>
<evidence type="ECO:0000259" key="3">
    <source>
        <dbReference type="PROSITE" id="PS51283"/>
    </source>
</evidence>
<evidence type="ECO:0000256" key="2">
    <source>
        <dbReference type="SAM" id="MobiDB-lite"/>
    </source>
</evidence>
<feature type="compositionally biased region" description="Polar residues" evidence="2">
    <location>
        <begin position="510"/>
        <end position="519"/>
    </location>
</feature>
<feature type="region of interest" description="Disordered" evidence="2">
    <location>
        <begin position="460"/>
        <end position="519"/>
    </location>
</feature>
<feature type="coiled-coil region" evidence="1">
    <location>
        <begin position="14"/>
        <end position="41"/>
    </location>
</feature>